<evidence type="ECO:0000313" key="1">
    <source>
        <dbReference type="EMBL" id="AUD04014.1"/>
    </source>
</evidence>
<dbReference type="EMBL" id="CP025096">
    <property type="protein sequence ID" value="AUD04014.1"/>
    <property type="molecule type" value="Genomic_DNA"/>
</dbReference>
<name>A0A2K8Z2F7_9BACT</name>
<dbReference type="Gene3D" id="1.10.30.50">
    <property type="match status" value="1"/>
</dbReference>
<gene>
    <name evidence="1" type="ORF">CWM47_20600</name>
</gene>
<keyword evidence="2" id="KW-1185">Reference proteome</keyword>
<protein>
    <recommendedName>
        <fullName evidence="3">HNH nuclease domain-containing protein</fullName>
    </recommendedName>
</protein>
<dbReference type="RefSeq" id="WP_100990080.1">
    <property type="nucleotide sequence ID" value="NZ_CP025096.1"/>
</dbReference>
<evidence type="ECO:0008006" key="3">
    <source>
        <dbReference type="Google" id="ProtNLM"/>
    </source>
</evidence>
<dbReference type="KEGG" id="spir:CWM47_20600"/>
<proteinExistence type="predicted"/>
<dbReference type="AlphaFoldDB" id="A0A2K8Z2F7"/>
<sequence length="279" mass="32437">MIALQHTYSEEAIHKNFRGAKRVAFNLELLNQQRQRLLHQRDGFHFISSRWKEAKVQLYFETKDKCAYCEASTKVVAHGDVEHYRPKSIYWWLAYCYDNYLVSCAVCNEVHKKDEFPTGVAALPQPALLPTATDAELKALAPWVTPDPLHEKKGKSRTQFFGDLDQEQPMLLNPYLCDPETYFAYEVDEFLQEVSIIPLTSQVAPSVNETVRVYGLNRVELLSLRHFFFSIYDTFRRTLTDEGIKLSTRQENEAAIELMKQPKAPFAGMVRYFDRVLRL</sequence>
<dbReference type="Proteomes" id="UP000232883">
    <property type="component" value="Chromosome"/>
</dbReference>
<accession>A0A2K8Z2F7</accession>
<reference evidence="1 2" key="1">
    <citation type="submission" date="2017-11" db="EMBL/GenBank/DDBJ databases">
        <title>Taxonomic description and genome sequences of Spirosoma HA7 sp. nov., isolated from pollen microhabitat of Corylus avellana.</title>
        <authorList>
            <person name="Ambika Manirajan B."/>
            <person name="Suarez C."/>
            <person name="Ratering S."/>
            <person name="Geissler-Plaum R."/>
            <person name="Cardinale M."/>
            <person name="Sylvia S."/>
        </authorList>
    </citation>
    <scope>NUCLEOTIDE SEQUENCE [LARGE SCALE GENOMIC DNA]</scope>
    <source>
        <strain evidence="1 2">HA7</strain>
    </source>
</reference>
<dbReference type="OrthoDB" id="5918473at2"/>
<organism evidence="1 2">
    <name type="scientific">Spirosoma pollinicola</name>
    <dbReference type="NCBI Taxonomy" id="2057025"/>
    <lineage>
        <taxon>Bacteria</taxon>
        <taxon>Pseudomonadati</taxon>
        <taxon>Bacteroidota</taxon>
        <taxon>Cytophagia</taxon>
        <taxon>Cytophagales</taxon>
        <taxon>Cytophagaceae</taxon>
        <taxon>Spirosoma</taxon>
    </lineage>
</organism>
<evidence type="ECO:0000313" key="2">
    <source>
        <dbReference type="Proteomes" id="UP000232883"/>
    </source>
</evidence>